<dbReference type="InterPro" id="IPR014756">
    <property type="entry name" value="Ig_E-set"/>
</dbReference>
<dbReference type="InterPro" id="IPR017868">
    <property type="entry name" value="Filamin/ABP280_repeat-like"/>
</dbReference>
<evidence type="ECO:0000256" key="2">
    <source>
        <dbReference type="PROSITE-ProRule" id="PRU00087"/>
    </source>
</evidence>
<dbReference type="Gene3D" id="2.60.40.2810">
    <property type="match status" value="1"/>
</dbReference>
<feature type="repeat" description="Filamin" evidence="2">
    <location>
        <begin position="497"/>
        <end position="603"/>
    </location>
</feature>
<dbReference type="PANTHER" id="PTHR38537:SF8">
    <property type="entry name" value="FILAMIN-A"/>
    <property type="match status" value="1"/>
</dbReference>
<dbReference type="GO" id="GO:0048235">
    <property type="term" value="P:pollen sperm cell differentiation"/>
    <property type="evidence" value="ECO:0007669"/>
    <property type="project" value="TreeGrafter"/>
</dbReference>
<name>A0AAV0D760_9ASTE</name>
<feature type="chain" id="PRO_5043796252" description="GEX2 N-terminal Ig-like domain-containing protein" evidence="5">
    <location>
        <begin position="24"/>
        <end position="1133"/>
    </location>
</feature>
<feature type="transmembrane region" description="Helical" evidence="4">
    <location>
        <begin position="1012"/>
        <end position="1034"/>
    </location>
</feature>
<dbReference type="GO" id="GO:0051015">
    <property type="term" value="F:actin filament binding"/>
    <property type="evidence" value="ECO:0007669"/>
    <property type="project" value="InterPro"/>
</dbReference>
<proteinExistence type="predicted"/>
<dbReference type="EMBL" id="CAMAPF010000068">
    <property type="protein sequence ID" value="CAH9091335.1"/>
    <property type="molecule type" value="Genomic_DNA"/>
</dbReference>
<dbReference type="Pfam" id="PF00630">
    <property type="entry name" value="Filamin"/>
    <property type="match status" value="1"/>
</dbReference>
<keyword evidence="8" id="KW-1185">Reference proteome</keyword>
<evidence type="ECO:0000259" key="6">
    <source>
        <dbReference type="Pfam" id="PF23616"/>
    </source>
</evidence>
<sequence length="1133" mass="125521">MASQPTFLHLLILTASIFISTLSTPEVPRMPNFAFAWLNDKDTFVAGEMAFIKVTVLGRFEMEKYQYPFNPNITVNDKTGNSSYISGISLQFGSDVKSWAISFIPILAGLFNVLITDDNFNVFDSSLHFRTIPGRFHPASGVVSWPGGGRKFVAGTKAVIWILPKDAFGNNVSSNDDDDDDKLNSYNFNLSANSENGSIASLLNVTSKGWNKFGFLGMEFVIATAGSLLLHVQAENQTLRGSPLSLDVSPGALDVSSCVARWSIETKYFQLFSLMEGFIHQYDKYGNHVPGLYEFDVEIVENGTNLIMPVTDLQFTEVDIGIQLFSFTLAEPGEFMLVISDKEQKTHISNMPYQFTVFIGYCDGMSSIVNGTGLNHSVAGEVSRFSVSLRDAFEYPSLIELQILHVQIFHEASSQPLQPSIHPKQMVNGDFSAGKTNLSEVLETESAFTPTADNNINSSGNLRFSIFDVNYTPQKSGPYQIRVFCGNIPLNGGHPIRKEVSPGRVNASLSGVVKYSSKVSKLMKNDIVVQLMDSYTNPILSQQSKINLEIASINRSGFSTSSFVDNNDGSYTGSYVAMDIGSYDICASFDGYRFFPCPFAVTVYPSEYFPVVHDDLVSLWEDESIAFNALENDYFAGDNATTSYFSKPDHGSLLQYEHLFRYTPHRGFTGNDSFSYTISDINGNFASGCVNISVLSIPPQFVSYPSQLQATEDVISPRYGGFAGLEIMYSDSDENISIAFSAKFGTILLSPMLMKFWRPAQIVSSMKDEGKTKELTLSGTLEEINFAIQSIQYFGNGNFSGSDVITVSTRNRNGKNDLDIPIYVEPINDPPFINVPTYVFLDRSVDEELVFDSQKDKFDVFYGDPDALNFPGNKSRFQVMCSMEVSSGLLSLNLPAELISNTELKLKISYQWQPVQTFVTISKHFTIKAKGIRFRATLDDCNTIMKQLIYHGKDGAILTLTVNDMGNYGCYPDCASMMSIPLYVEVTVNLVRRRPLNAFLSKAIGTSIIIEFVFVVSLGVVLLFFICKCAMALISERRKKEPDDEVAGVQRSHKCKSSNELADNATKSKMCCSSSFLQRALPSNFRQRSCKNTRESSLGLEMISPQRSSDPGEHKTSSSHVLLPCLSTKNDGK</sequence>
<dbReference type="InterPro" id="IPR056434">
    <property type="entry name" value="Ig_GEX2_N"/>
</dbReference>
<dbReference type="Pfam" id="PF23616">
    <property type="entry name" value="Ig_GEX2_N"/>
    <property type="match status" value="2"/>
</dbReference>
<evidence type="ECO:0000313" key="7">
    <source>
        <dbReference type="EMBL" id="CAH9091335.1"/>
    </source>
</evidence>
<organism evidence="7 8">
    <name type="scientific">Cuscuta epithymum</name>
    <dbReference type="NCBI Taxonomy" id="186058"/>
    <lineage>
        <taxon>Eukaryota</taxon>
        <taxon>Viridiplantae</taxon>
        <taxon>Streptophyta</taxon>
        <taxon>Embryophyta</taxon>
        <taxon>Tracheophyta</taxon>
        <taxon>Spermatophyta</taxon>
        <taxon>Magnoliopsida</taxon>
        <taxon>eudicotyledons</taxon>
        <taxon>Gunneridae</taxon>
        <taxon>Pentapetalae</taxon>
        <taxon>asterids</taxon>
        <taxon>lamiids</taxon>
        <taxon>Solanales</taxon>
        <taxon>Convolvulaceae</taxon>
        <taxon>Cuscuteae</taxon>
        <taxon>Cuscuta</taxon>
        <taxon>Cuscuta subgen. Cuscuta</taxon>
    </lineage>
</organism>
<feature type="signal peptide" evidence="5">
    <location>
        <begin position="1"/>
        <end position="23"/>
    </location>
</feature>
<reference evidence="7" key="1">
    <citation type="submission" date="2022-07" db="EMBL/GenBank/DDBJ databases">
        <authorList>
            <person name="Macas J."/>
            <person name="Novak P."/>
            <person name="Neumann P."/>
        </authorList>
    </citation>
    <scope>NUCLEOTIDE SEQUENCE</scope>
</reference>
<keyword evidence="4" id="KW-0472">Membrane</keyword>
<dbReference type="Proteomes" id="UP001152523">
    <property type="component" value="Unassembled WGS sequence"/>
</dbReference>
<gene>
    <name evidence="7" type="ORF">CEPIT_LOCUS11700</name>
</gene>
<evidence type="ECO:0000256" key="1">
    <source>
        <dbReference type="ARBA" id="ARBA00022737"/>
    </source>
</evidence>
<dbReference type="InterPro" id="IPR044801">
    <property type="entry name" value="Filamin"/>
</dbReference>
<evidence type="ECO:0000256" key="5">
    <source>
        <dbReference type="SAM" id="SignalP"/>
    </source>
</evidence>
<dbReference type="SUPFAM" id="SSF81296">
    <property type="entry name" value="E set domains"/>
    <property type="match status" value="2"/>
</dbReference>
<feature type="domain" description="GEX2 N-terminal Ig-like" evidence="6">
    <location>
        <begin position="141"/>
        <end position="248"/>
    </location>
</feature>
<dbReference type="GO" id="GO:0030036">
    <property type="term" value="P:actin cytoskeleton organization"/>
    <property type="evidence" value="ECO:0007669"/>
    <property type="project" value="InterPro"/>
</dbReference>
<protein>
    <recommendedName>
        <fullName evidence="6">GEX2 N-terminal Ig-like domain-containing protein</fullName>
    </recommendedName>
</protein>
<keyword evidence="5" id="KW-0732">Signal</keyword>
<keyword evidence="1" id="KW-0677">Repeat</keyword>
<dbReference type="AlphaFoldDB" id="A0AAV0D760"/>
<accession>A0AAV0D760</accession>
<keyword evidence="4" id="KW-0812">Transmembrane</keyword>
<dbReference type="PANTHER" id="PTHR38537">
    <property type="entry name" value="JITTERBUG, ISOFORM N"/>
    <property type="match status" value="1"/>
</dbReference>
<evidence type="ECO:0000256" key="4">
    <source>
        <dbReference type="SAM" id="Phobius"/>
    </source>
</evidence>
<dbReference type="InterPro" id="IPR013783">
    <property type="entry name" value="Ig-like_fold"/>
</dbReference>
<keyword evidence="4" id="KW-1133">Transmembrane helix</keyword>
<comment type="caution">
    <text evidence="7">The sequence shown here is derived from an EMBL/GenBank/DDBJ whole genome shotgun (WGS) entry which is preliminary data.</text>
</comment>
<feature type="domain" description="GEX2 N-terminal Ig-like" evidence="6">
    <location>
        <begin position="31"/>
        <end position="130"/>
    </location>
</feature>
<feature type="repeat" description="Filamin" evidence="2">
    <location>
        <begin position="359"/>
        <end position="500"/>
    </location>
</feature>
<evidence type="ECO:0000313" key="8">
    <source>
        <dbReference type="Proteomes" id="UP001152523"/>
    </source>
</evidence>
<dbReference type="Pfam" id="PF17963">
    <property type="entry name" value="Big_9"/>
    <property type="match status" value="1"/>
</dbReference>
<dbReference type="Gene3D" id="2.60.40.10">
    <property type="entry name" value="Immunoglobulins"/>
    <property type="match status" value="2"/>
</dbReference>
<feature type="region of interest" description="Disordered" evidence="3">
    <location>
        <begin position="1092"/>
        <end position="1133"/>
    </location>
</feature>
<dbReference type="PROSITE" id="PS50194">
    <property type="entry name" value="FILAMIN_REPEAT"/>
    <property type="match status" value="2"/>
</dbReference>
<evidence type="ECO:0000256" key="3">
    <source>
        <dbReference type="SAM" id="MobiDB-lite"/>
    </source>
</evidence>